<dbReference type="InterPro" id="IPR050305">
    <property type="entry name" value="Small_GTPase_Rab"/>
</dbReference>
<sequence>MAKQYDVLFRLLLIGDSGVGKTCLLCRFTDNEFHSSHISTIARLPGRGTGSDLKVINAGRRPANGSALGSVPLPHGCGGSSGSCTPEQPGLRPRIFHCKDAGGAARVSGVDDLTWPCYCLRMRCVPIGAVTWGVSCMEASTFPHRYLAPGAKRPPSWSALGWLVETQKPQGRNWLWAGVPMGPPSSQLGG</sequence>
<dbReference type="SUPFAM" id="SSF52540">
    <property type="entry name" value="P-loop containing nucleoside triphosphate hydrolases"/>
    <property type="match status" value="1"/>
</dbReference>
<keyword evidence="5" id="KW-0378">Hydrolase</keyword>
<dbReference type="GO" id="GO:0003925">
    <property type="term" value="F:G protein activity"/>
    <property type="evidence" value="ECO:0007669"/>
    <property type="project" value="UniProtKB-EC"/>
</dbReference>
<accession>A0A6I8NPB9</accession>
<keyword evidence="6" id="KW-0342">GTP-binding</keyword>
<dbReference type="GO" id="GO:0016020">
    <property type="term" value="C:membrane"/>
    <property type="evidence" value="ECO:0007669"/>
    <property type="project" value="UniProtKB-SubCell"/>
</dbReference>
<reference evidence="9" key="3">
    <citation type="submission" date="2025-09" db="UniProtKB">
        <authorList>
            <consortium name="Ensembl"/>
        </authorList>
    </citation>
    <scope>IDENTIFICATION</scope>
    <source>
        <strain evidence="9">Glennie</strain>
    </source>
</reference>
<evidence type="ECO:0000256" key="3">
    <source>
        <dbReference type="ARBA" id="ARBA00011984"/>
    </source>
</evidence>
<evidence type="ECO:0000313" key="9">
    <source>
        <dbReference type="Ensembl" id="ENSOANP00000042661.1"/>
    </source>
</evidence>
<dbReference type="AlphaFoldDB" id="A0A6I8NPB9"/>
<comment type="similarity">
    <text evidence="2">Belongs to the small GTPase superfamily. Rab family.</text>
</comment>
<comment type="subcellular location">
    <subcellularLocation>
        <location evidence="1">Membrane</location>
        <topology evidence="1">Lipid-anchor</topology>
    </subcellularLocation>
</comment>
<evidence type="ECO:0000256" key="7">
    <source>
        <dbReference type="ARBA" id="ARBA00023289"/>
    </source>
</evidence>
<gene>
    <name evidence="9" type="primary">RAB15</name>
</gene>
<evidence type="ECO:0000256" key="6">
    <source>
        <dbReference type="ARBA" id="ARBA00023134"/>
    </source>
</evidence>
<keyword evidence="4" id="KW-0547">Nucleotide-binding</keyword>
<proteinExistence type="inferred from homology"/>
<reference evidence="9 10" key="1">
    <citation type="journal article" date="2008" name="Nature">
        <title>Genome analysis of the platypus reveals unique signatures of evolution.</title>
        <authorList>
            <person name="Warren W.C."/>
            <person name="Hillier L.W."/>
            <person name="Marshall Graves J.A."/>
            <person name="Birney E."/>
            <person name="Ponting C.P."/>
            <person name="Grutzner F."/>
            <person name="Belov K."/>
            <person name="Miller W."/>
            <person name="Clarke L."/>
            <person name="Chinwalla A.T."/>
            <person name="Yang S.P."/>
            <person name="Heger A."/>
            <person name="Locke D.P."/>
            <person name="Miethke P."/>
            <person name="Waters P.D."/>
            <person name="Veyrunes F."/>
            <person name="Fulton L."/>
            <person name="Fulton B."/>
            <person name="Graves T."/>
            <person name="Wallis J."/>
            <person name="Puente X.S."/>
            <person name="Lopez-Otin C."/>
            <person name="Ordonez G.R."/>
            <person name="Eichler E.E."/>
            <person name="Chen L."/>
            <person name="Cheng Z."/>
            <person name="Deakin J.E."/>
            <person name="Alsop A."/>
            <person name="Thompson K."/>
            <person name="Kirby P."/>
            <person name="Papenfuss A.T."/>
            <person name="Wakefield M.J."/>
            <person name="Olender T."/>
            <person name="Lancet D."/>
            <person name="Huttley G.A."/>
            <person name="Smit A.F."/>
            <person name="Pask A."/>
            <person name="Temple-Smith P."/>
            <person name="Batzer M.A."/>
            <person name="Walker J.A."/>
            <person name="Konkel M.K."/>
            <person name="Harris R.S."/>
            <person name="Whittington C.M."/>
            <person name="Wong E.S."/>
            <person name="Gemmell N.J."/>
            <person name="Buschiazzo E."/>
            <person name="Vargas Jentzsch I.M."/>
            <person name="Merkel A."/>
            <person name="Schmitz J."/>
            <person name="Zemann A."/>
            <person name="Churakov G."/>
            <person name="Kriegs J.O."/>
            <person name="Brosius J."/>
            <person name="Murchison E.P."/>
            <person name="Sachidanandam R."/>
            <person name="Smith C."/>
            <person name="Hannon G.J."/>
            <person name="Tsend-Ayush E."/>
            <person name="McMillan D."/>
            <person name="Attenborough R."/>
            <person name="Rens W."/>
            <person name="Ferguson-Smith M."/>
            <person name="Lefevre C.M."/>
            <person name="Sharp J.A."/>
            <person name="Nicholas K.R."/>
            <person name="Ray D.A."/>
            <person name="Kube M."/>
            <person name="Reinhardt R."/>
            <person name="Pringle T.H."/>
            <person name="Taylor J."/>
            <person name="Jones R.C."/>
            <person name="Nixon B."/>
            <person name="Dacheux J.L."/>
            <person name="Niwa H."/>
            <person name="Sekita Y."/>
            <person name="Huang X."/>
            <person name="Stark A."/>
            <person name="Kheradpour P."/>
            <person name="Kellis M."/>
            <person name="Flicek P."/>
            <person name="Chen Y."/>
            <person name="Webber C."/>
            <person name="Hardison R."/>
            <person name="Nelson J."/>
            <person name="Hallsworth-Pepin K."/>
            <person name="Delehaunty K."/>
            <person name="Markovic C."/>
            <person name="Minx P."/>
            <person name="Feng Y."/>
            <person name="Kremitzki C."/>
            <person name="Mitreva M."/>
            <person name="Glasscock J."/>
            <person name="Wylie T."/>
            <person name="Wohldmann P."/>
            <person name="Thiru P."/>
            <person name="Nhan M.N."/>
            <person name="Pohl C.S."/>
            <person name="Smith S.M."/>
            <person name="Hou S."/>
            <person name="Nefedov M."/>
            <person name="de Jong P.J."/>
            <person name="Renfree M.B."/>
            <person name="Mardis E.R."/>
            <person name="Wilson R.K."/>
        </authorList>
    </citation>
    <scope>NUCLEOTIDE SEQUENCE [LARGE SCALE GENOMIC DNA]</scope>
    <source>
        <strain evidence="9 10">Glennie</strain>
    </source>
</reference>
<protein>
    <recommendedName>
        <fullName evidence="3">small monomeric GTPase</fullName>
        <ecNumber evidence="3">3.6.5.2</ecNumber>
    </recommendedName>
</protein>
<name>A0A6I8NPB9_ORNAN</name>
<evidence type="ECO:0000256" key="8">
    <source>
        <dbReference type="ARBA" id="ARBA00047660"/>
    </source>
</evidence>
<keyword evidence="10" id="KW-1185">Reference proteome</keyword>
<dbReference type="Gene3D" id="3.40.50.300">
    <property type="entry name" value="P-loop containing nucleotide triphosphate hydrolases"/>
    <property type="match status" value="1"/>
</dbReference>
<dbReference type="Ensembl" id="ENSOANT00000067568.1">
    <property type="protein sequence ID" value="ENSOANP00000042661.1"/>
    <property type="gene ID" value="ENSOANG00000037465.1"/>
</dbReference>
<evidence type="ECO:0000256" key="4">
    <source>
        <dbReference type="ARBA" id="ARBA00022741"/>
    </source>
</evidence>
<comment type="catalytic activity">
    <reaction evidence="8">
        <text>GTP + H2O = GDP + phosphate + H(+)</text>
        <dbReference type="Rhea" id="RHEA:19669"/>
        <dbReference type="ChEBI" id="CHEBI:15377"/>
        <dbReference type="ChEBI" id="CHEBI:15378"/>
        <dbReference type="ChEBI" id="CHEBI:37565"/>
        <dbReference type="ChEBI" id="CHEBI:43474"/>
        <dbReference type="ChEBI" id="CHEBI:58189"/>
        <dbReference type="EC" id="3.6.5.2"/>
    </reaction>
    <physiologicalReaction direction="left-to-right" evidence="8">
        <dbReference type="Rhea" id="RHEA:19670"/>
    </physiologicalReaction>
</comment>
<dbReference type="EC" id="3.6.5.2" evidence="3"/>
<organism evidence="9 10">
    <name type="scientific">Ornithorhynchus anatinus</name>
    <name type="common">Duckbill platypus</name>
    <dbReference type="NCBI Taxonomy" id="9258"/>
    <lineage>
        <taxon>Eukaryota</taxon>
        <taxon>Metazoa</taxon>
        <taxon>Chordata</taxon>
        <taxon>Craniata</taxon>
        <taxon>Vertebrata</taxon>
        <taxon>Euteleostomi</taxon>
        <taxon>Mammalia</taxon>
        <taxon>Monotremata</taxon>
        <taxon>Ornithorhynchidae</taxon>
        <taxon>Ornithorhynchus</taxon>
    </lineage>
</organism>
<dbReference type="PANTHER" id="PTHR47980">
    <property type="entry name" value="LD44762P"/>
    <property type="match status" value="1"/>
</dbReference>
<keyword evidence="7" id="KW-0449">Lipoprotein</keyword>
<dbReference type="Proteomes" id="UP000002279">
    <property type="component" value="Chromosome 1"/>
</dbReference>
<dbReference type="InterPro" id="IPR001806">
    <property type="entry name" value="Small_GTPase"/>
</dbReference>
<evidence type="ECO:0000256" key="5">
    <source>
        <dbReference type="ARBA" id="ARBA00022801"/>
    </source>
</evidence>
<evidence type="ECO:0000256" key="2">
    <source>
        <dbReference type="ARBA" id="ARBA00006270"/>
    </source>
</evidence>
<dbReference type="GeneTree" id="ENSGT00940000157848"/>
<dbReference type="Pfam" id="PF00071">
    <property type="entry name" value="Ras"/>
    <property type="match status" value="1"/>
</dbReference>
<keyword evidence="7" id="KW-0636">Prenylation</keyword>
<reference evidence="9" key="2">
    <citation type="submission" date="2025-08" db="UniProtKB">
        <authorList>
            <consortium name="Ensembl"/>
        </authorList>
    </citation>
    <scope>IDENTIFICATION</scope>
    <source>
        <strain evidence="9">Glennie</strain>
    </source>
</reference>
<dbReference type="Bgee" id="ENSOANG00000037465">
    <property type="expression patterns" value="Expressed in brain and 7 other cell types or tissues"/>
</dbReference>
<evidence type="ECO:0000256" key="1">
    <source>
        <dbReference type="ARBA" id="ARBA00004635"/>
    </source>
</evidence>
<dbReference type="GO" id="GO:0005525">
    <property type="term" value="F:GTP binding"/>
    <property type="evidence" value="ECO:0007669"/>
    <property type="project" value="UniProtKB-KW"/>
</dbReference>
<dbReference type="InterPro" id="IPR027417">
    <property type="entry name" value="P-loop_NTPase"/>
</dbReference>
<evidence type="ECO:0000313" key="10">
    <source>
        <dbReference type="Proteomes" id="UP000002279"/>
    </source>
</evidence>